<evidence type="ECO:0000256" key="3">
    <source>
        <dbReference type="ARBA" id="ARBA00022475"/>
    </source>
</evidence>
<dbReference type="Proteomes" id="UP000315167">
    <property type="component" value="Unassembled WGS sequence"/>
</dbReference>
<keyword evidence="6 7" id="KW-0472">Membrane</keyword>
<keyword evidence="3" id="KW-1003">Cell membrane</keyword>
<sequence>MEELRSLLGNNHWFVTILIGLVVGVLARFFVSGRHRMGIILTTLLGIAGAVVAGLVGQYMGWYGPGQSAGFFASLFGAIAILALVGLFRGR</sequence>
<comment type="caution">
    <text evidence="8">The sequence shown here is derived from an EMBL/GenBank/DDBJ whole genome shotgun (WGS) entry which is preliminary data.</text>
</comment>
<evidence type="ECO:0000256" key="5">
    <source>
        <dbReference type="ARBA" id="ARBA00022989"/>
    </source>
</evidence>
<dbReference type="AlphaFoldDB" id="A0A562KY89"/>
<dbReference type="GO" id="GO:0005886">
    <property type="term" value="C:plasma membrane"/>
    <property type="evidence" value="ECO:0007669"/>
    <property type="project" value="UniProtKB-SubCell"/>
</dbReference>
<proteinExistence type="inferred from homology"/>
<dbReference type="InterPro" id="IPR007341">
    <property type="entry name" value="Transgly_assoc"/>
</dbReference>
<dbReference type="PANTHER" id="PTHR33884:SF7">
    <property type="entry name" value="BSL8023 PROTEIN"/>
    <property type="match status" value="1"/>
</dbReference>
<dbReference type="EMBL" id="VLKN01000007">
    <property type="protein sequence ID" value="TWI00308.1"/>
    <property type="molecule type" value="Genomic_DNA"/>
</dbReference>
<comment type="subcellular location">
    <subcellularLocation>
        <location evidence="1">Cell membrane</location>
        <topology evidence="1">Multi-pass membrane protein</topology>
    </subcellularLocation>
</comment>
<accession>A0A562KY89</accession>
<keyword evidence="4 7" id="KW-0812">Transmembrane</keyword>
<protein>
    <submittedName>
        <fullName evidence="8">Putative membrane protein YeaQ/YmgE (Transglycosylase-associated protein family)</fullName>
    </submittedName>
</protein>
<evidence type="ECO:0000256" key="4">
    <source>
        <dbReference type="ARBA" id="ARBA00022692"/>
    </source>
</evidence>
<organism evidence="8 9">
    <name type="scientific">Luteimonas cucumeris</name>
    <dbReference type="NCBI Taxonomy" id="985012"/>
    <lineage>
        <taxon>Bacteria</taxon>
        <taxon>Pseudomonadati</taxon>
        <taxon>Pseudomonadota</taxon>
        <taxon>Gammaproteobacteria</taxon>
        <taxon>Lysobacterales</taxon>
        <taxon>Lysobacteraceae</taxon>
        <taxon>Luteimonas</taxon>
    </lineage>
</organism>
<dbReference type="PANTHER" id="PTHR33884">
    <property type="entry name" value="UPF0410 PROTEIN YMGE"/>
    <property type="match status" value="1"/>
</dbReference>
<reference evidence="8 9" key="1">
    <citation type="journal article" date="2015" name="Stand. Genomic Sci.">
        <title>Genomic Encyclopedia of Bacterial and Archaeal Type Strains, Phase III: the genomes of soil and plant-associated and newly described type strains.</title>
        <authorList>
            <person name="Whitman W.B."/>
            <person name="Woyke T."/>
            <person name="Klenk H.P."/>
            <person name="Zhou Y."/>
            <person name="Lilburn T.G."/>
            <person name="Beck B.J."/>
            <person name="De Vos P."/>
            <person name="Vandamme P."/>
            <person name="Eisen J.A."/>
            <person name="Garrity G."/>
            <person name="Hugenholtz P."/>
            <person name="Kyrpides N.C."/>
        </authorList>
    </citation>
    <scope>NUCLEOTIDE SEQUENCE [LARGE SCALE GENOMIC DNA]</scope>
    <source>
        <strain evidence="8 9">CGMCC 1.10821</strain>
    </source>
</reference>
<name>A0A562KY89_9GAMM</name>
<evidence type="ECO:0000256" key="1">
    <source>
        <dbReference type="ARBA" id="ARBA00004651"/>
    </source>
</evidence>
<feature type="transmembrane region" description="Helical" evidence="7">
    <location>
        <begin position="12"/>
        <end position="31"/>
    </location>
</feature>
<evidence type="ECO:0000313" key="8">
    <source>
        <dbReference type="EMBL" id="TWI00308.1"/>
    </source>
</evidence>
<keyword evidence="9" id="KW-1185">Reference proteome</keyword>
<keyword evidence="5 7" id="KW-1133">Transmembrane helix</keyword>
<gene>
    <name evidence="8" type="ORF">IP90_02854</name>
</gene>
<evidence type="ECO:0000313" key="9">
    <source>
        <dbReference type="Proteomes" id="UP000315167"/>
    </source>
</evidence>
<feature type="transmembrane region" description="Helical" evidence="7">
    <location>
        <begin position="69"/>
        <end position="88"/>
    </location>
</feature>
<dbReference type="Pfam" id="PF04226">
    <property type="entry name" value="Transgly_assoc"/>
    <property type="match status" value="1"/>
</dbReference>
<evidence type="ECO:0000256" key="6">
    <source>
        <dbReference type="ARBA" id="ARBA00023136"/>
    </source>
</evidence>
<evidence type="ECO:0000256" key="2">
    <source>
        <dbReference type="ARBA" id="ARBA00011006"/>
    </source>
</evidence>
<comment type="similarity">
    <text evidence="2">Belongs to the UPF0410 family.</text>
</comment>
<feature type="transmembrane region" description="Helical" evidence="7">
    <location>
        <begin position="38"/>
        <end position="57"/>
    </location>
</feature>
<evidence type="ECO:0000256" key="7">
    <source>
        <dbReference type="SAM" id="Phobius"/>
    </source>
</evidence>